<gene>
    <name evidence="1" type="ORF">ADIS_0227</name>
</gene>
<sequence length="56" mass="6238">MKYRDKNTGYKSAANIQGLNRSGAQRNFGLSLHFDKLSGLIDRSVAGFLWEGIYGD</sequence>
<proteinExistence type="predicted"/>
<keyword evidence="2" id="KW-1185">Reference proteome</keyword>
<name>R7ZYP9_9BACT</name>
<reference evidence="1 2" key="1">
    <citation type="submission" date="2013-02" db="EMBL/GenBank/DDBJ databases">
        <title>A novel strain isolated from Lonar lake, Maharashtra, India.</title>
        <authorList>
            <person name="Singh A."/>
        </authorList>
    </citation>
    <scope>NUCLEOTIDE SEQUENCE [LARGE SCALE GENOMIC DNA]</scope>
    <source>
        <strain evidence="1 2">AK24</strain>
    </source>
</reference>
<evidence type="ECO:0000313" key="2">
    <source>
        <dbReference type="Proteomes" id="UP000013909"/>
    </source>
</evidence>
<dbReference type="EMBL" id="AQHR01000010">
    <property type="protein sequence ID" value="EON79222.1"/>
    <property type="molecule type" value="Genomic_DNA"/>
</dbReference>
<evidence type="ECO:0000313" key="1">
    <source>
        <dbReference type="EMBL" id="EON79222.1"/>
    </source>
</evidence>
<dbReference type="STRING" id="1232681.ADIS_0227"/>
<accession>R7ZYP9</accession>
<protein>
    <submittedName>
        <fullName evidence="1">Uncharacterized protein</fullName>
    </submittedName>
</protein>
<comment type="caution">
    <text evidence="1">The sequence shown here is derived from an EMBL/GenBank/DDBJ whole genome shotgun (WGS) entry which is preliminary data.</text>
</comment>
<organism evidence="1 2">
    <name type="scientific">Lunatimonas lonarensis</name>
    <dbReference type="NCBI Taxonomy" id="1232681"/>
    <lineage>
        <taxon>Bacteria</taxon>
        <taxon>Pseudomonadati</taxon>
        <taxon>Bacteroidota</taxon>
        <taxon>Cytophagia</taxon>
        <taxon>Cytophagales</taxon>
        <taxon>Cyclobacteriaceae</taxon>
    </lineage>
</organism>
<dbReference type="Proteomes" id="UP000013909">
    <property type="component" value="Unassembled WGS sequence"/>
</dbReference>
<dbReference type="AlphaFoldDB" id="R7ZYP9"/>